<proteinExistence type="predicted"/>
<protein>
    <submittedName>
        <fullName evidence="3">Uncharacterized protein</fullName>
    </submittedName>
</protein>
<dbReference type="RefSeq" id="WP_154072433.1">
    <property type="nucleotide sequence ID" value="NZ_LT670817.1"/>
</dbReference>
<organism evidence="3 4">
    <name type="scientific">Bradyrhizobium erythrophlei</name>
    <dbReference type="NCBI Taxonomy" id="1437360"/>
    <lineage>
        <taxon>Bacteria</taxon>
        <taxon>Pseudomonadati</taxon>
        <taxon>Pseudomonadota</taxon>
        <taxon>Alphaproteobacteria</taxon>
        <taxon>Hyphomicrobiales</taxon>
        <taxon>Nitrobacteraceae</taxon>
        <taxon>Bradyrhizobium</taxon>
    </lineage>
</organism>
<sequence length="94" mass="10051">MSTFKPTFNLLGAVAVLSAATATPAPAQPVIQEPAYCAFFYPYANCQNKGPGNPYTDPNYRRGPNDGTWSSGETVGIATKPRTHRHHLSATGAR</sequence>
<feature type="chain" id="PRO_5012657757" evidence="2">
    <location>
        <begin position="28"/>
        <end position="94"/>
    </location>
</feature>
<evidence type="ECO:0000313" key="3">
    <source>
        <dbReference type="EMBL" id="SHH37511.1"/>
    </source>
</evidence>
<dbReference type="OrthoDB" id="8244499at2"/>
<evidence type="ECO:0000256" key="1">
    <source>
        <dbReference type="SAM" id="MobiDB-lite"/>
    </source>
</evidence>
<dbReference type="AlphaFoldDB" id="A0A1M5SG92"/>
<gene>
    <name evidence="3" type="ORF">SAMN05443248_4595</name>
</gene>
<reference evidence="3 4" key="1">
    <citation type="submission" date="2016-11" db="EMBL/GenBank/DDBJ databases">
        <authorList>
            <person name="Jaros S."/>
            <person name="Januszkiewicz K."/>
            <person name="Wedrychowicz H."/>
        </authorList>
    </citation>
    <scope>NUCLEOTIDE SEQUENCE [LARGE SCALE GENOMIC DNA]</scope>
    <source>
        <strain evidence="3 4">GAS138</strain>
    </source>
</reference>
<feature type="signal peptide" evidence="2">
    <location>
        <begin position="1"/>
        <end position="27"/>
    </location>
</feature>
<evidence type="ECO:0000256" key="2">
    <source>
        <dbReference type="SAM" id="SignalP"/>
    </source>
</evidence>
<dbReference type="Proteomes" id="UP000189796">
    <property type="component" value="Chromosome I"/>
</dbReference>
<keyword evidence="2" id="KW-0732">Signal</keyword>
<accession>A0A1M5SG92</accession>
<dbReference type="EMBL" id="LT670817">
    <property type="protein sequence ID" value="SHH37511.1"/>
    <property type="molecule type" value="Genomic_DNA"/>
</dbReference>
<feature type="region of interest" description="Disordered" evidence="1">
    <location>
        <begin position="54"/>
        <end position="94"/>
    </location>
</feature>
<name>A0A1M5SG92_9BRAD</name>
<evidence type="ECO:0000313" key="4">
    <source>
        <dbReference type="Proteomes" id="UP000189796"/>
    </source>
</evidence>